<dbReference type="EMBL" id="JBHLTC010000049">
    <property type="protein sequence ID" value="MFC0629286.1"/>
    <property type="molecule type" value="Genomic_DNA"/>
</dbReference>
<reference evidence="1 2" key="1">
    <citation type="submission" date="2024-09" db="EMBL/GenBank/DDBJ databases">
        <authorList>
            <person name="Sun Q."/>
            <person name="Mori K."/>
        </authorList>
    </citation>
    <scope>NUCLEOTIDE SEQUENCE [LARGE SCALE GENOMIC DNA]</scope>
    <source>
        <strain evidence="1 2">CGMCC 1.15906</strain>
    </source>
</reference>
<dbReference type="InterPro" id="IPR058595">
    <property type="entry name" value="Avidin-like"/>
</dbReference>
<evidence type="ECO:0008006" key="3">
    <source>
        <dbReference type="Google" id="ProtNLM"/>
    </source>
</evidence>
<dbReference type="Pfam" id="PF26421">
    <property type="entry name" value="Avidin_like"/>
    <property type="match status" value="1"/>
</dbReference>
<accession>A0ABV6QZ47</accession>
<evidence type="ECO:0000313" key="1">
    <source>
        <dbReference type="EMBL" id="MFC0629286.1"/>
    </source>
</evidence>
<name>A0ABV6QZ47_9ACTN</name>
<gene>
    <name evidence="1" type="ORF">ACFFGN_34795</name>
</gene>
<evidence type="ECO:0000313" key="2">
    <source>
        <dbReference type="Proteomes" id="UP001589890"/>
    </source>
</evidence>
<organism evidence="1 2">
    <name type="scientific">Kribbella deserti</name>
    <dbReference type="NCBI Taxonomy" id="1926257"/>
    <lineage>
        <taxon>Bacteria</taxon>
        <taxon>Bacillati</taxon>
        <taxon>Actinomycetota</taxon>
        <taxon>Actinomycetes</taxon>
        <taxon>Propionibacteriales</taxon>
        <taxon>Kribbellaceae</taxon>
        <taxon>Kribbella</taxon>
    </lineage>
</organism>
<dbReference type="Proteomes" id="UP001589890">
    <property type="component" value="Unassembled WGS sequence"/>
</dbReference>
<sequence>MSAAAWEPQPDLDIDGRWFRLVTDGAAPYGQYHCENDLVWAEFYAGGSLRSGRLVGHRQPDGSIRAAYCLLGTDGELITGECTSIPEVVRGTLRIADHWERADGTTGVSYIEEIAPPLTAPNAKSEA</sequence>
<keyword evidence="2" id="KW-1185">Reference proteome</keyword>
<dbReference type="RefSeq" id="WP_380057103.1">
    <property type="nucleotide sequence ID" value="NZ_JBHLTC010000049.1"/>
</dbReference>
<protein>
    <recommendedName>
        <fullName evidence="3">N-acetylglutamate synthase</fullName>
    </recommendedName>
</protein>
<proteinExistence type="predicted"/>
<comment type="caution">
    <text evidence="1">The sequence shown here is derived from an EMBL/GenBank/DDBJ whole genome shotgun (WGS) entry which is preliminary data.</text>
</comment>